<feature type="domain" description="Flagellar hook-length control protein-like C-terminal" evidence="4">
    <location>
        <begin position="269"/>
        <end position="343"/>
    </location>
</feature>
<dbReference type="InterPro" id="IPR001635">
    <property type="entry name" value="Flag_hook_Flik"/>
</dbReference>
<keyword evidence="3" id="KW-1005">Bacterial flagellum biogenesis</keyword>
<dbReference type="HOGENOM" id="CLU_653723_0_0_6"/>
<evidence type="ECO:0000256" key="2">
    <source>
        <dbReference type="ARBA" id="ARBA00009149"/>
    </source>
</evidence>
<dbReference type="AlphaFoldDB" id="H6Q5L6"/>
<evidence type="ECO:0000256" key="3">
    <source>
        <dbReference type="ARBA" id="ARBA00022795"/>
    </source>
</evidence>
<dbReference type="RefSeq" id="WP_014353859.1">
    <property type="nucleotide sequence ID" value="NC_016893.1"/>
</dbReference>
<dbReference type="Gene3D" id="3.30.750.140">
    <property type="match status" value="1"/>
</dbReference>
<dbReference type="InterPro" id="IPR038610">
    <property type="entry name" value="FliK-like_C_sf"/>
</dbReference>
<dbReference type="Pfam" id="PF02120">
    <property type="entry name" value="Flg_hook"/>
    <property type="match status" value="1"/>
</dbReference>
<evidence type="ECO:0000259" key="4">
    <source>
        <dbReference type="Pfam" id="PF02120"/>
    </source>
</evidence>
<proteinExistence type="inferred from homology"/>
<sequence>MICLNEDNILHNIQDVINVIPEITDKLEFKKILKNIFEKSFFNQFNTSIFDEKNVQKYFNDSEILKTEKSNFNEENNTLYNFSMSKNDIQNLFNSKIDNTLNKNFNKKIKKDILENYFSENYIFNNNQNLIFSKDFDLDHLNSANQSPKSCFLSIDQNDYIQLKQNKKIFLVNKNIFEKCISNLKNENIEKSYQNIEIKKNLELIFENFNQDNRQKNINQKFNNLSDLQDIYYMNTNEFSSITESKNFVQTLYIKNFDDLKSWMNLVKEKIAFFKKDGVFHLEFKIHPKNLGSINVILKSYKSKLKLHVFSEHSEVRGVLKSSLEELRKSLLDNGILLDSAMISNHFIKDFLHYKSDNIFNNIENQNQYRLNEKNNEFNKDRKKNKKEQLNLNKIENDNIYKNKIQYIFNQDHTRIDMYA</sequence>
<dbReference type="GO" id="GO:0044780">
    <property type="term" value="P:bacterial-type flagellum assembly"/>
    <property type="evidence" value="ECO:0007669"/>
    <property type="project" value="InterPro"/>
</dbReference>
<accession>H6Q5L6</accession>
<dbReference type="GO" id="GO:0009424">
    <property type="term" value="C:bacterial-type flagellum hook"/>
    <property type="evidence" value="ECO:0007669"/>
    <property type="project" value="InterPro"/>
</dbReference>
<dbReference type="KEGG" id="wgl:WIGMOR_0059"/>
<gene>
    <name evidence="5" type="ORF">WIGMOR_0059</name>
</gene>
<dbReference type="OrthoDB" id="1792985at2"/>
<evidence type="ECO:0000256" key="1">
    <source>
        <dbReference type="ARBA" id="ARBA00003944"/>
    </source>
</evidence>
<protein>
    <submittedName>
        <fullName evidence="5">FliK family flagellar hook-length control protein</fullName>
    </submittedName>
</protein>
<dbReference type="EMBL" id="CP003315">
    <property type="protein sequence ID" value="AFA40920.1"/>
    <property type="molecule type" value="Genomic_DNA"/>
</dbReference>
<dbReference type="Proteomes" id="UP000009061">
    <property type="component" value="Chromosome"/>
</dbReference>
<keyword evidence="5" id="KW-0966">Cell projection</keyword>
<keyword evidence="5" id="KW-0282">Flagellum</keyword>
<dbReference type="eggNOG" id="COG3144">
    <property type="taxonomic scope" value="Bacteria"/>
</dbReference>
<comment type="function">
    <text evidence="1">Controls the length of the flagellar hook.</text>
</comment>
<dbReference type="STRING" id="1142511.WIGMOR_0059"/>
<dbReference type="InterPro" id="IPR021136">
    <property type="entry name" value="Flagellar_hook_control-like_C"/>
</dbReference>
<name>H6Q5L6_WIGGL</name>
<keyword evidence="6" id="KW-1185">Reference proteome</keyword>
<keyword evidence="5" id="KW-0969">Cilium</keyword>
<evidence type="ECO:0000313" key="5">
    <source>
        <dbReference type="EMBL" id="AFA40920.1"/>
    </source>
</evidence>
<dbReference type="CDD" id="cd17470">
    <property type="entry name" value="T3SS_Flik_C"/>
    <property type="match status" value="1"/>
</dbReference>
<comment type="similarity">
    <text evidence="2">Belongs to the FliK family.</text>
</comment>
<reference evidence="5 6" key="1">
    <citation type="journal article" date="2012" name="MBio">
        <title>Insight into the transmission biology and species-specific functional capabilities of tsetse (Diptera: glossinidae) obligate symbiont wigglesworthia.</title>
        <authorList>
            <person name="Rio R.V."/>
            <person name="Symula R.E."/>
            <person name="Wang J."/>
            <person name="Lohs C."/>
            <person name="Wu Y.N."/>
            <person name="Snyder A.K."/>
            <person name="Bjornson R.D."/>
            <person name="Oshima K."/>
            <person name="Biehl B.S."/>
            <person name="Perna N.T."/>
            <person name="Hattori M."/>
            <person name="Aksoy S."/>
        </authorList>
    </citation>
    <scope>NUCLEOTIDE SEQUENCE [LARGE SCALE GENOMIC DNA]</scope>
    <source>
        <strain evidence="5">WGM</strain>
    </source>
</reference>
<organism evidence="5 6">
    <name type="scientific">Wigglesworthia glossinidia endosymbiont of Glossina morsitans morsitans</name>
    <name type="common">Yale colony</name>
    <dbReference type="NCBI Taxonomy" id="1142511"/>
    <lineage>
        <taxon>Bacteria</taxon>
        <taxon>Pseudomonadati</taxon>
        <taxon>Pseudomonadota</taxon>
        <taxon>Gammaproteobacteria</taxon>
        <taxon>Enterobacterales</taxon>
        <taxon>Erwiniaceae</taxon>
        <taxon>Wigglesworthia</taxon>
    </lineage>
</organism>
<dbReference type="PRINTS" id="PR01007">
    <property type="entry name" value="FLGHOOKFLIK"/>
</dbReference>
<evidence type="ECO:0000313" key="6">
    <source>
        <dbReference type="Proteomes" id="UP000009061"/>
    </source>
</evidence>